<evidence type="ECO:0000256" key="1">
    <source>
        <dbReference type="ARBA" id="ARBA00022448"/>
    </source>
</evidence>
<reference evidence="7 8" key="1">
    <citation type="journal article" date="2007" name="Int. J. Syst. Evol. Microbiol.">
        <title>Description of Pelomonas aquatica sp. nov. and Pelomonas puraquae sp. nov., isolated from industrial and haemodialysis water.</title>
        <authorList>
            <person name="Gomila M."/>
            <person name="Bowien B."/>
            <person name="Falsen E."/>
            <person name="Moore E.R."/>
            <person name="Lalucat J."/>
        </authorList>
    </citation>
    <scope>NUCLEOTIDE SEQUENCE [LARGE SCALE GENOMIC DNA]</scope>
    <source>
        <strain evidence="7 8">CCUG 52769</strain>
    </source>
</reference>
<evidence type="ECO:0000256" key="4">
    <source>
        <dbReference type="ARBA" id="ARBA00023004"/>
    </source>
</evidence>
<evidence type="ECO:0008006" key="9">
    <source>
        <dbReference type="Google" id="ProtNLM"/>
    </source>
</evidence>
<proteinExistence type="predicted"/>
<dbReference type="GO" id="GO:0046872">
    <property type="term" value="F:metal ion binding"/>
    <property type="evidence" value="ECO:0007669"/>
    <property type="project" value="UniProtKB-KW"/>
</dbReference>
<name>A0A254N229_9BURK</name>
<evidence type="ECO:0000256" key="6">
    <source>
        <dbReference type="SAM" id="SignalP"/>
    </source>
</evidence>
<keyword evidence="2 5" id="KW-0349">Heme</keyword>
<accession>A0A254N229</accession>
<organism evidence="7 8">
    <name type="scientific">Roseateles puraquae</name>
    <dbReference type="NCBI Taxonomy" id="431059"/>
    <lineage>
        <taxon>Bacteria</taxon>
        <taxon>Pseudomonadati</taxon>
        <taxon>Pseudomonadota</taxon>
        <taxon>Betaproteobacteria</taxon>
        <taxon>Burkholderiales</taxon>
        <taxon>Sphaerotilaceae</taxon>
        <taxon>Roseateles</taxon>
    </lineage>
</organism>
<evidence type="ECO:0000256" key="2">
    <source>
        <dbReference type="ARBA" id="ARBA00022617"/>
    </source>
</evidence>
<feature type="chain" id="PRO_5012738898" description="Group 1 truncated hemoglobin" evidence="6">
    <location>
        <begin position="28"/>
        <end position="165"/>
    </location>
</feature>
<evidence type="ECO:0000313" key="7">
    <source>
        <dbReference type="EMBL" id="OWR02256.1"/>
    </source>
</evidence>
<comment type="caution">
    <text evidence="7">The sequence shown here is derived from an EMBL/GenBank/DDBJ whole genome shotgun (WGS) entry which is preliminary data.</text>
</comment>
<dbReference type="AlphaFoldDB" id="A0A254N229"/>
<keyword evidence="8" id="KW-1185">Reference proteome</keyword>
<dbReference type="GO" id="GO:0019825">
    <property type="term" value="F:oxygen binding"/>
    <property type="evidence" value="ECO:0007669"/>
    <property type="project" value="InterPro"/>
</dbReference>
<dbReference type="EMBL" id="NISI01000010">
    <property type="protein sequence ID" value="OWR02256.1"/>
    <property type="molecule type" value="Genomic_DNA"/>
</dbReference>
<gene>
    <name evidence="7" type="ORF">CDO81_21220</name>
</gene>
<feature type="binding site" description="covalent" evidence="5">
    <location>
        <position position="117"/>
    </location>
    <ligand>
        <name>heme</name>
        <dbReference type="ChEBI" id="CHEBI:30413"/>
    </ligand>
</feature>
<evidence type="ECO:0000256" key="3">
    <source>
        <dbReference type="ARBA" id="ARBA00022723"/>
    </source>
</evidence>
<keyword evidence="4 5" id="KW-0408">Iron</keyword>
<protein>
    <recommendedName>
        <fullName evidence="9">Group 1 truncated hemoglobin</fullName>
    </recommendedName>
</protein>
<keyword evidence="6" id="KW-0732">Signal</keyword>
<dbReference type="CDD" id="cd00454">
    <property type="entry name" value="TrHb1_N"/>
    <property type="match status" value="1"/>
</dbReference>
<keyword evidence="1" id="KW-0813">Transport</keyword>
<keyword evidence="3 5" id="KW-0479">Metal-binding</keyword>
<dbReference type="Proteomes" id="UP000197446">
    <property type="component" value="Unassembled WGS sequence"/>
</dbReference>
<dbReference type="Pfam" id="PF01152">
    <property type="entry name" value="Bac_globin"/>
    <property type="match status" value="1"/>
</dbReference>
<dbReference type="GO" id="GO:0020037">
    <property type="term" value="F:heme binding"/>
    <property type="evidence" value="ECO:0007669"/>
    <property type="project" value="InterPro"/>
</dbReference>
<dbReference type="Gene3D" id="1.10.490.10">
    <property type="entry name" value="Globins"/>
    <property type="match status" value="1"/>
</dbReference>
<evidence type="ECO:0000256" key="5">
    <source>
        <dbReference type="PIRSR" id="PIRSR601486-1"/>
    </source>
</evidence>
<dbReference type="InterPro" id="IPR009050">
    <property type="entry name" value="Globin-like_sf"/>
</dbReference>
<dbReference type="InterPro" id="IPR012292">
    <property type="entry name" value="Globin/Proto"/>
</dbReference>
<dbReference type="OrthoDB" id="9795814at2"/>
<dbReference type="SUPFAM" id="SSF46458">
    <property type="entry name" value="Globin-like"/>
    <property type="match status" value="1"/>
</dbReference>
<feature type="signal peptide" evidence="6">
    <location>
        <begin position="1"/>
        <end position="27"/>
    </location>
</feature>
<sequence>MKPTVSFTALALALGLMLPLAAPEALAQPAPVSGPRTVQPGTAPLPADDRLYRALGGRDSIQRFTDDFYERMLQDARIARYFEGVNTKYLKRTLADYFCVVAGGPCVYDGVGMKDAHAHLGIDAAAFNALVESLQLAMDAAGVPFGTQNQLLARMAFFHRDIITK</sequence>
<evidence type="ECO:0000313" key="8">
    <source>
        <dbReference type="Proteomes" id="UP000197446"/>
    </source>
</evidence>
<dbReference type="InterPro" id="IPR001486">
    <property type="entry name" value="Hemoglobin_trunc"/>
</dbReference>